<evidence type="ECO:0000313" key="4">
    <source>
        <dbReference type="EMBL" id="MST72851.1"/>
    </source>
</evidence>
<comment type="similarity">
    <text evidence="1">Belongs to the Nudix hydrolase family.</text>
</comment>
<dbReference type="Proteomes" id="UP000469325">
    <property type="component" value="Unassembled WGS sequence"/>
</dbReference>
<dbReference type="PROSITE" id="PS00893">
    <property type="entry name" value="NUDIX_BOX"/>
    <property type="match status" value="1"/>
</dbReference>
<evidence type="ECO:0000256" key="2">
    <source>
        <dbReference type="ARBA" id="ARBA00022801"/>
    </source>
</evidence>
<keyword evidence="2 4" id="KW-0378">Hydrolase</keyword>
<dbReference type="PROSITE" id="PS51462">
    <property type="entry name" value="NUDIX"/>
    <property type="match status" value="1"/>
</dbReference>
<dbReference type="EMBL" id="VUNC01000005">
    <property type="protein sequence ID" value="MST72851.1"/>
    <property type="molecule type" value="Genomic_DNA"/>
</dbReference>
<dbReference type="RefSeq" id="WP_154435401.1">
    <property type="nucleotide sequence ID" value="NZ_VUNC01000005.1"/>
</dbReference>
<comment type="caution">
    <text evidence="4">The sequence shown here is derived from an EMBL/GenBank/DDBJ whole genome shotgun (WGS) entry which is preliminary data.</text>
</comment>
<evidence type="ECO:0000313" key="5">
    <source>
        <dbReference type="Proteomes" id="UP000469325"/>
    </source>
</evidence>
<evidence type="ECO:0000256" key="1">
    <source>
        <dbReference type="ARBA" id="ARBA00005582"/>
    </source>
</evidence>
<name>A0A6N7XU08_9ACTN</name>
<dbReference type="InterPro" id="IPR000086">
    <property type="entry name" value="NUDIX_hydrolase_dom"/>
</dbReference>
<protein>
    <submittedName>
        <fullName evidence="4">NUDIX hydrolase</fullName>
    </submittedName>
</protein>
<reference evidence="4 5" key="1">
    <citation type="submission" date="2019-08" db="EMBL/GenBank/DDBJ databases">
        <title>In-depth cultivation of the pig gut microbiome towards novel bacterial diversity and tailored functional studies.</title>
        <authorList>
            <person name="Wylensek D."/>
            <person name="Hitch T.C.A."/>
            <person name="Clavel T."/>
        </authorList>
    </citation>
    <scope>NUCLEOTIDE SEQUENCE [LARGE SCALE GENOMIC DNA]</scope>
    <source>
        <strain evidence="4 5">CA-Schmier-601-WT-1</strain>
    </source>
</reference>
<keyword evidence="5" id="KW-1185">Reference proteome</keyword>
<dbReference type="CDD" id="cd18873">
    <property type="entry name" value="NUDIX_NadM_like"/>
    <property type="match status" value="1"/>
</dbReference>
<dbReference type="InterPro" id="IPR015797">
    <property type="entry name" value="NUDIX_hydrolase-like_dom_sf"/>
</dbReference>
<dbReference type="Pfam" id="PF00293">
    <property type="entry name" value="NUDIX"/>
    <property type="match status" value="1"/>
</dbReference>
<dbReference type="PANTHER" id="PTHR43736">
    <property type="entry name" value="ADP-RIBOSE PYROPHOSPHATASE"/>
    <property type="match status" value="1"/>
</dbReference>
<dbReference type="InterPro" id="IPR020084">
    <property type="entry name" value="NUDIX_hydrolase_CS"/>
</dbReference>
<organism evidence="4 5">
    <name type="scientific">Olsenella porci</name>
    <dbReference type="NCBI Taxonomy" id="2652279"/>
    <lineage>
        <taxon>Bacteria</taxon>
        <taxon>Bacillati</taxon>
        <taxon>Actinomycetota</taxon>
        <taxon>Coriobacteriia</taxon>
        <taxon>Coriobacteriales</taxon>
        <taxon>Atopobiaceae</taxon>
        <taxon>Olsenella</taxon>
    </lineage>
</organism>
<gene>
    <name evidence="4" type="ORF">FYJ68_07000</name>
</gene>
<feature type="domain" description="Nudix hydrolase" evidence="3">
    <location>
        <begin position="30"/>
        <end position="162"/>
    </location>
</feature>
<evidence type="ECO:0000259" key="3">
    <source>
        <dbReference type="PROSITE" id="PS51462"/>
    </source>
</evidence>
<accession>A0A6N7XU08</accession>
<dbReference type="AlphaFoldDB" id="A0A6N7XU08"/>
<dbReference type="GO" id="GO:0016787">
    <property type="term" value="F:hydrolase activity"/>
    <property type="evidence" value="ECO:0007669"/>
    <property type="project" value="UniProtKB-KW"/>
</dbReference>
<dbReference type="Gene3D" id="3.90.79.10">
    <property type="entry name" value="Nucleoside Triphosphate Pyrophosphohydrolase"/>
    <property type="match status" value="1"/>
</dbReference>
<proteinExistence type="inferred from homology"/>
<dbReference type="SUPFAM" id="SSF55811">
    <property type="entry name" value="Nudix"/>
    <property type="match status" value="1"/>
</dbReference>
<dbReference type="PANTHER" id="PTHR43736:SF1">
    <property type="entry name" value="DIHYDRONEOPTERIN TRIPHOSPHATE DIPHOSPHATASE"/>
    <property type="match status" value="1"/>
</dbReference>
<sequence length="204" mass="22292">MRRDGSQLRDKNGLTEEEFLAQYTPKKYPQPSLTADICVFRRNGEGTQLLLVQRGGHPYLDCWATPGGFANPNETADQCAARELAEETGAQGLDLEPLRLYSTPGRDPRGWTVSYAFVALDRQGVTVHAGDDAARAVWFDVVARSEGAREELTLAHGDDVLHVSFGTSRLPISGLLRATDVKGDGLAFDHANIIADAWLLVQGR</sequence>